<keyword evidence="2" id="KW-1185">Reference proteome</keyword>
<evidence type="ECO:0000313" key="1">
    <source>
        <dbReference type="EMBL" id="GFO03235.1"/>
    </source>
</evidence>
<dbReference type="EMBL" id="BLXT01003724">
    <property type="protein sequence ID" value="GFO03235.1"/>
    <property type="molecule type" value="Genomic_DNA"/>
</dbReference>
<comment type="caution">
    <text evidence="1">The sequence shown here is derived from an EMBL/GenBank/DDBJ whole genome shotgun (WGS) entry which is preliminary data.</text>
</comment>
<reference evidence="1 2" key="1">
    <citation type="journal article" date="2021" name="Elife">
        <title>Chloroplast acquisition without the gene transfer in kleptoplastic sea slugs, Plakobranchus ocellatus.</title>
        <authorList>
            <person name="Maeda T."/>
            <person name="Takahashi S."/>
            <person name="Yoshida T."/>
            <person name="Shimamura S."/>
            <person name="Takaki Y."/>
            <person name="Nagai Y."/>
            <person name="Toyoda A."/>
            <person name="Suzuki Y."/>
            <person name="Arimoto A."/>
            <person name="Ishii H."/>
            <person name="Satoh N."/>
            <person name="Nishiyama T."/>
            <person name="Hasebe M."/>
            <person name="Maruyama T."/>
            <person name="Minagawa J."/>
            <person name="Obokata J."/>
            <person name="Shigenobu S."/>
        </authorList>
    </citation>
    <scope>NUCLEOTIDE SEQUENCE [LARGE SCALE GENOMIC DNA]</scope>
</reference>
<proteinExistence type="predicted"/>
<sequence>MHFGARLPFDSSSGDGYTAVAGMNWGQEVPADFRATLTPPTDYKKYTVKEMMAVSKCSHGVLTWRHLEQTYQEKRSTLILTKRTHCRRN</sequence>
<accession>A0AAV4A514</accession>
<dbReference type="AlphaFoldDB" id="A0AAV4A514"/>
<evidence type="ECO:0000313" key="2">
    <source>
        <dbReference type="Proteomes" id="UP000735302"/>
    </source>
</evidence>
<dbReference type="Proteomes" id="UP000735302">
    <property type="component" value="Unassembled WGS sequence"/>
</dbReference>
<organism evidence="1 2">
    <name type="scientific">Plakobranchus ocellatus</name>
    <dbReference type="NCBI Taxonomy" id="259542"/>
    <lineage>
        <taxon>Eukaryota</taxon>
        <taxon>Metazoa</taxon>
        <taxon>Spiralia</taxon>
        <taxon>Lophotrochozoa</taxon>
        <taxon>Mollusca</taxon>
        <taxon>Gastropoda</taxon>
        <taxon>Heterobranchia</taxon>
        <taxon>Euthyneura</taxon>
        <taxon>Panpulmonata</taxon>
        <taxon>Sacoglossa</taxon>
        <taxon>Placobranchoidea</taxon>
        <taxon>Plakobranchidae</taxon>
        <taxon>Plakobranchus</taxon>
    </lineage>
</organism>
<gene>
    <name evidence="1" type="ORF">PoB_002974000</name>
</gene>
<name>A0AAV4A514_9GAST</name>
<protein>
    <submittedName>
        <fullName evidence="1">Uncharacterized protein</fullName>
    </submittedName>
</protein>